<dbReference type="GO" id="GO:0015254">
    <property type="term" value="F:glycerol channel activity"/>
    <property type="evidence" value="ECO:0007669"/>
    <property type="project" value="TreeGrafter"/>
</dbReference>
<accession>A0A7Z0A9E3</accession>
<dbReference type="PRINTS" id="PR00783">
    <property type="entry name" value="MINTRINSICP"/>
</dbReference>
<dbReference type="AlphaFoldDB" id="A0A7Z0A9E3"/>
<dbReference type="Gene3D" id="1.20.1080.10">
    <property type="entry name" value="Glycerol uptake facilitator protein"/>
    <property type="match status" value="1"/>
</dbReference>
<feature type="compositionally biased region" description="Basic and acidic residues" evidence="8">
    <location>
        <begin position="318"/>
        <end position="343"/>
    </location>
</feature>
<dbReference type="InterPro" id="IPR023271">
    <property type="entry name" value="Aquaporin-like"/>
</dbReference>
<evidence type="ECO:0000256" key="4">
    <source>
        <dbReference type="ARBA" id="ARBA00022692"/>
    </source>
</evidence>
<organism evidence="10 11">
    <name type="scientific">Spelaeicoccus albus</name>
    <dbReference type="NCBI Taxonomy" id="1280376"/>
    <lineage>
        <taxon>Bacteria</taxon>
        <taxon>Bacillati</taxon>
        <taxon>Actinomycetota</taxon>
        <taxon>Actinomycetes</taxon>
        <taxon>Micrococcales</taxon>
        <taxon>Brevibacteriaceae</taxon>
        <taxon>Spelaeicoccus</taxon>
    </lineage>
</organism>
<keyword evidence="5 9" id="KW-1133">Transmembrane helix</keyword>
<dbReference type="InterPro" id="IPR050363">
    <property type="entry name" value="MIP/Aquaporin"/>
</dbReference>
<dbReference type="SUPFAM" id="SSF81338">
    <property type="entry name" value="Aquaporin-like"/>
    <property type="match status" value="1"/>
</dbReference>
<evidence type="ECO:0000256" key="3">
    <source>
        <dbReference type="ARBA" id="ARBA00022448"/>
    </source>
</evidence>
<reference evidence="10 11" key="1">
    <citation type="submission" date="2020-07" db="EMBL/GenBank/DDBJ databases">
        <title>Sequencing the genomes of 1000 actinobacteria strains.</title>
        <authorList>
            <person name="Klenk H.-P."/>
        </authorList>
    </citation>
    <scope>NUCLEOTIDE SEQUENCE [LARGE SCALE GENOMIC DNA]</scope>
    <source>
        <strain evidence="10 11">DSM 26341</strain>
    </source>
</reference>
<dbReference type="CDD" id="cd00333">
    <property type="entry name" value="MIP"/>
    <property type="match status" value="1"/>
</dbReference>
<evidence type="ECO:0000313" key="10">
    <source>
        <dbReference type="EMBL" id="NYI66003.1"/>
    </source>
</evidence>
<feature type="transmembrane region" description="Helical" evidence="9">
    <location>
        <begin position="214"/>
        <end position="235"/>
    </location>
</feature>
<dbReference type="RefSeq" id="WP_179425095.1">
    <property type="nucleotide sequence ID" value="NZ_JACBZP010000001.1"/>
</dbReference>
<dbReference type="GO" id="GO:0005886">
    <property type="term" value="C:plasma membrane"/>
    <property type="evidence" value="ECO:0007669"/>
    <property type="project" value="TreeGrafter"/>
</dbReference>
<gene>
    <name evidence="10" type="ORF">BJY26_000309</name>
</gene>
<dbReference type="PANTHER" id="PTHR43829:SF9">
    <property type="entry name" value="AQUAPORIN-9"/>
    <property type="match status" value="1"/>
</dbReference>
<dbReference type="PANTHER" id="PTHR43829">
    <property type="entry name" value="AQUAPORIN OR AQUAGLYCEROPORIN RELATED"/>
    <property type="match status" value="1"/>
</dbReference>
<evidence type="ECO:0000256" key="5">
    <source>
        <dbReference type="ARBA" id="ARBA00022989"/>
    </source>
</evidence>
<feature type="transmembrane region" description="Helical" evidence="9">
    <location>
        <begin position="182"/>
        <end position="202"/>
    </location>
</feature>
<evidence type="ECO:0000256" key="6">
    <source>
        <dbReference type="ARBA" id="ARBA00023136"/>
    </source>
</evidence>
<evidence type="ECO:0000256" key="8">
    <source>
        <dbReference type="SAM" id="MobiDB-lite"/>
    </source>
</evidence>
<name>A0A7Z0A9E3_9MICO</name>
<keyword evidence="6 9" id="KW-0472">Membrane</keyword>
<feature type="transmembrane region" description="Helical" evidence="9">
    <location>
        <begin position="71"/>
        <end position="95"/>
    </location>
</feature>
<dbReference type="Proteomes" id="UP000539111">
    <property type="component" value="Unassembled WGS sequence"/>
</dbReference>
<feature type="transmembrane region" description="Helical" evidence="9">
    <location>
        <begin position="116"/>
        <end position="138"/>
    </location>
</feature>
<feature type="transmembrane region" description="Helical" evidence="9">
    <location>
        <begin position="27"/>
        <end position="51"/>
    </location>
</feature>
<dbReference type="InterPro" id="IPR022357">
    <property type="entry name" value="MIP_CS"/>
</dbReference>
<evidence type="ECO:0000313" key="11">
    <source>
        <dbReference type="Proteomes" id="UP000539111"/>
    </source>
</evidence>
<evidence type="ECO:0000256" key="1">
    <source>
        <dbReference type="ARBA" id="ARBA00004141"/>
    </source>
</evidence>
<comment type="caution">
    <text evidence="10">The sequence shown here is derived from an EMBL/GenBank/DDBJ whole genome shotgun (WGS) entry which is preliminary data.</text>
</comment>
<sequence>MSDVSALRTTLRHGSGLKRLNGTWGECLAEFLGTFVLLAIGDGSVAMTVAGLPGSGRTQGATTIFLGPSDWLIIAWGWAFAVAFGVYVAGGVSGAHINPAVTLAFAVRRKFPWKKVGPYIVAQVVGAFVGAAVVYMTYHQAIDAYNKAAHVASRSDPGGYVTFSIFATFPAPYFNGGWTGPLIDQIVGTGFLVMFIAAVIDMRNTAVKANMGPLIIGFTVAAVGMTYGANAGYAINPARDFGPRVFAWLEGWGNVAMPGTVHGAGVDYSWYFWIPIVGPIIGGIIGIVLYDFFVGDVLHSRQLNVTPAGPATAEFVDEARETGADRTDAPGRGAHAADEKADDGPSASDEE</sequence>
<dbReference type="NCBIfam" id="TIGR00861">
    <property type="entry name" value="MIP"/>
    <property type="match status" value="1"/>
</dbReference>
<evidence type="ECO:0000256" key="2">
    <source>
        <dbReference type="ARBA" id="ARBA00006175"/>
    </source>
</evidence>
<evidence type="ECO:0000256" key="7">
    <source>
        <dbReference type="RuleBase" id="RU000477"/>
    </source>
</evidence>
<evidence type="ECO:0000256" key="9">
    <source>
        <dbReference type="SAM" id="Phobius"/>
    </source>
</evidence>
<keyword evidence="4 7" id="KW-0812">Transmembrane</keyword>
<keyword evidence="11" id="KW-1185">Reference proteome</keyword>
<proteinExistence type="inferred from homology"/>
<keyword evidence="3 7" id="KW-0813">Transport</keyword>
<dbReference type="InterPro" id="IPR000425">
    <property type="entry name" value="MIP"/>
</dbReference>
<comment type="subcellular location">
    <subcellularLocation>
        <location evidence="1">Membrane</location>
        <topology evidence="1">Multi-pass membrane protein</topology>
    </subcellularLocation>
</comment>
<feature type="transmembrane region" description="Helical" evidence="9">
    <location>
        <begin position="270"/>
        <end position="293"/>
    </location>
</feature>
<feature type="region of interest" description="Disordered" evidence="8">
    <location>
        <begin position="318"/>
        <end position="351"/>
    </location>
</feature>
<comment type="similarity">
    <text evidence="2 7">Belongs to the MIP/aquaporin (TC 1.A.8) family.</text>
</comment>
<protein>
    <submittedName>
        <fullName evidence="10">Glycerol uptake facilitator protein</fullName>
    </submittedName>
</protein>
<dbReference type="Pfam" id="PF00230">
    <property type="entry name" value="MIP"/>
    <property type="match status" value="1"/>
</dbReference>
<dbReference type="EMBL" id="JACBZP010000001">
    <property type="protein sequence ID" value="NYI66003.1"/>
    <property type="molecule type" value="Genomic_DNA"/>
</dbReference>
<dbReference type="PROSITE" id="PS00221">
    <property type="entry name" value="MIP"/>
    <property type="match status" value="1"/>
</dbReference>